<keyword evidence="3" id="KW-1185">Reference proteome</keyword>
<gene>
    <name evidence="2" type="ORF">TWF730_008399</name>
</gene>
<sequence>MNRYNVLPMAVNRFRRSNISSHELQNLPTKKAPPAEKTCYFVVFKYLACDGYQNGHGKGIPKTTCTDVLCKPKIESVPGFCPECIAISMRDDSSIESKRKARKRRQAYNKLNSAAVETTLDRSPRNKYDEATRRDQKARETDTQRTEIKSVPLKRTNTSSTRRSGDSSSSDSGFGGYESSGRIRRPSHSYGGYSIKENTTEKNRRKPVHDSDEEADRHWSPKPSSGGFKALFKRQ</sequence>
<evidence type="ECO:0000313" key="3">
    <source>
        <dbReference type="Proteomes" id="UP001373714"/>
    </source>
</evidence>
<dbReference type="Proteomes" id="UP001373714">
    <property type="component" value="Unassembled WGS sequence"/>
</dbReference>
<protein>
    <submittedName>
        <fullName evidence="2">Uncharacterized protein</fullName>
    </submittedName>
</protein>
<dbReference type="AlphaFoldDB" id="A0AAV9V5C6"/>
<reference evidence="2 3" key="1">
    <citation type="submission" date="2019-10" db="EMBL/GenBank/DDBJ databases">
        <authorList>
            <person name="Palmer J.M."/>
        </authorList>
    </citation>
    <scope>NUCLEOTIDE SEQUENCE [LARGE SCALE GENOMIC DNA]</scope>
    <source>
        <strain evidence="2 3">TWF730</strain>
    </source>
</reference>
<name>A0AAV9V5C6_9PEZI</name>
<feature type="region of interest" description="Disordered" evidence="1">
    <location>
        <begin position="94"/>
        <end position="235"/>
    </location>
</feature>
<dbReference type="EMBL" id="JAVHNS010000005">
    <property type="protein sequence ID" value="KAK6353979.1"/>
    <property type="molecule type" value="Genomic_DNA"/>
</dbReference>
<proteinExistence type="predicted"/>
<organism evidence="2 3">
    <name type="scientific">Orbilia blumenaviensis</name>
    <dbReference type="NCBI Taxonomy" id="1796055"/>
    <lineage>
        <taxon>Eukaryota</taxon>
        <taxon>Fungi</taxon>
        <taxon>Dikarya</taxon>
        <taxon>Ascomycota</taxon>
        <taxon>Pezizomycotina</taxon>
        <taxon>Orbiliomycetes</taxon>
        <taxon>Orbiliales</taxon>
        <taxon>Orbiliaceae</taxon>
        <taxon>Orbilia</taxon>
    </lineage>
</organism>
<feature type="compositionally biased region" description="Low complexity" evidence="1">
    <location>
        <begin position="158"/>
        <end position="172"/>
    </location>
</feature>
<feature type="compositionally biased region" description="Basic and acidic residues" evidence="1">
    <location>
        <begin position="119"/>
        <end position="148"/>
    </location>
</feature>
<accession>A0AAV9V5C6</accession>
<evidence type="ECO:0000313" key="2">
    <source>
        <dbReference type="EMBL" id="KAK6353979.1"/>
    </source>
</evidence>
<evidence type="ECO:0000256" key="1">
    <source>
        <dbReference type="SAM" id="MobiDB-lite"/>
    </source>
</evidence>
<comment type="caution">
    <text evidence="2">The sequence shown here is derived from an EMBL/GenBank/DDBJ whole genome shotgun (WGS) entry which is preliminary data.</text>
</comment>